<evidence type="ECO:0000256" key="1">
    <source>
        <dbReference type="RuleBase" id="RU004003"/>
    </source>
</evidence>
<feature type="signal peptide" evidence="2">
    <location>
        <begin position="1"/>
        <end position="23"/>
    </location>
</feature>
<name>A0A353YQE0_9PROT</name>
<dbReference type="Proteomes" id="UP000259173">
    <property type="component" value="Unassembled WGS sequence"/>
</dbReference>
<dbReference type="Pfam" id="PF13629">
    <property type="entry name" value="T2SS-T3SS_pil_N"/>
    <property type="match status" value="1"/>
</dbReference>
<dbReference type="AlphaFoldDB" id="A0A353YQE0"/>
<evidence type="ECO:0000259" key="3">
    <source>
        <dbReference type="Pfam" id="PF00263"/>
    </source>
</evidence>
<evidence type="ECO:0000313" key="8">
    <source>
        <dbReference type="Proteomes" id="UP000263957"/>
    </source>
</evidence>
<dbReference type="EMBL" id="DMBR01000325">
    <property type="protein sequence ID" value="HAE95030.1"/>
    <property type="molecule type" value="Genomic_DNA"/>
</dbReference>
<evidence type="ECO:0000256" key="2">
    <source>
        <dbReference type="SAM" id="SignalP"/>
    </source>
</evidence>
<accession>A0A353YQE0</accession>
<dbReference type="GO" id="GO:0009306">
    <property type="term" value="P:protein secretion"/>
    <property type="evidence" value="ECO:0007669"/>
    <property type="project" value="InterPro"/>
</dbReference>
<evidence type="ECO:0000259" key="4">
    <source>
        <dbReference type="Pfam" id="PF13629"/>
    </source>
</evidence>
<dbReference type="InterPro" id="IPR032789">
    <property type="entry name" value="T2SS-T3SS_pil_N"/>
</dbReference>
<feature type="domain" description="Pilus formation protein N-terminal" evidence="4">
    <location>
        <begin position="42"/>
        <end position="110"/>
    </location>
</feature>
<dbReference type="Pfam" id="PF00263">
    <property type="entry name" value="Secretin"/>
    <property type="match status" value="1"/>
</dbReference>
<evidence type="ECO:0000313" key="5">
    <source>
        <dbReference type="EMBL" id="HAE95030.1"/>
    </source>
</evidence>
<evidence type="ECO:0000313" key="6">
    <source>
        <dbReference type="EMBL" id="HBQ49130.1"/>
    </source>
</evidence>
<sequence length="519" mass="54834">MGKRSYISGIAALTLAFAPSAVAAPESIGANITYPGESNYSERVTLGLNKSMIVELDKPAADVVITNPEIADAVVQTAKRIIFRGVNFGQTNAFVFDRAGNQILNLEIGVEMDMASLEQLVARHVPDARVRIEGVNGSVVLTGTADSLSASNAVERLVSAYVRAGDETQVINMINISAKDQVMLEVRIVEMQRNAVKQLGINLTGSPGFGDLSRLVERQLFTDNGSGTVVDSGTTTLAPGLPYSLNADIGSSLSFPVQGQSLGGFGGTIGYQNYVGSDLQSSIGAEINALERVGIVRTLAEPNIVAMSGESAKFLAGGEFPVPVGQDNNGRITVEFKPYGVGLGFTPVVLSEGRISLKVSTEVSELTSEGAFQGTSSTTTDADGNVYTVEGATLPALSVRRAESTIELPSGGSMMMAGLIQTRSRQTLDQVPGLKKLPILGALFQSRDFIQSETELVVIVTPYLVDPTSKNQLRTPADGFANSSDAKTIFFGKLNEQYGKNGAKVDAESYRAPVGFIEE</sequence>
<organism evidence="5 7">
    <name type="scientific">Hyphomonas atlantica</name>
    <dbReference type="NCBI Taxonomy" id="1280948"/>
    <lineage>
        <taxon>Bacteria</taxon>
        <taxon>Pseudomonadati</taxon>
        <taxon>Pseudomonadota</taxon>
        <taxon>Alphaproteobacteria</taxon>
        <taxon>Hyphomonadales</taxon>
        <taxon>Hyphomonadaceae</taxon>
        <taxon>Hyphomonas</taxon>
    </lineage>
</organism>
<gene>
    <name evidence="5" type="ORF">DCG65_10740</name>
    <name evidence="6" type="ORF">DD728_09640</name>
</gene>
<dbReference type="InterPro" id="IPR004846">
    <property type="entry name" value="T2SS/T3SS_dom"/>
</dbReference>
<keyword evidence="2" id="KW-0732">Signal</keyword>
<protein>
    <submittedName>
        <fullName evidence="5">Pilus assembly protein CpaC</fullName>
    </submittedName>
</protein>
<dbReference type="InterPro" id="IPR001775">
    <property type="entry name" value="GspD/PilQ"/>
</dbReference>
<proteinExistence type="inferred from homology"/>
<dbReference type="GO" id="GO:0015627">
    <property type="term" value="C:type II protein secretion system complex"/>
    <property type="evidence" value="ECO:0007669"/>
    <property type="project" value="TreeGrafter"/>
</dbReference>
<evidence type="ECO:0000313" key="7">
    <source>
        <dbReference type="Proteomes" id="UP000259173"/>
    </source>
</evidence>
<reference evidence="7 8" key="1">
    <citation type="journal article" date="2018" name="Nat. Biotechnol.">
        <title>A standardized bacterial taxonomy based on genome phylogeny substantially revises the tree of life.</title>
        <authorList>
            <person name="Parks D.H."/>
            <person name="Chuvochina M."/>
            <person name="Waite D.W."/>
            <person name="Rinke C."/>
            <person name="Skarshewski A."/>
            <person name="Chaumeil P.A."/>
            <person name="Hugenholtz P."/>
        </authorList>
    </citation>
    <scope>NUCLEOTIDE SEQUENCE [LARGE SCALE GENOMIC DNA]</scope>
    <source>
        <strain evidence="6">UBA10378</strain>
        <strain evidence="5">UBA8557</strain>
    </source>
</reference>
<dbReference type="Proteomes" id="UP000263957">
    <property type="component" value="Unassembled WGS sequence"/>
</dbReference>
<dbReference type="InterPro" id="IPR050810">
    <property type="entry name" value="Bact_Secretion_Sys_Channel"/>
</dbReference>
<feature type="chain" id="PRO_5033781356" evidence="2">
    <location>
        <begin position="24"/>
        <end position="519"/>
    </location>
</feature>
<dbReference type="EMBL" id="DOGS01000196">
    <property type="protein sequence ID" value="HBQ49130.1"/>
    <property type="molecule type" value="Genomic_DNA"/>
</dbReference>
<dbReference type="RefSeq" id="WP_273011753.1">
    <property type="nucleotide sequence ID" value="NZ_CAXEMP010000147.1"/>
</dbReference>
<feature type="domain" description="Type II/III secretion system secretin-like" evidence="3">
    <location>
        <begin position="289"/>
        <end position="465"/>
    </location>
</feature>
<comment type="caution">
    <text evidence="5">The sequence shown here is derived from an EMBL/GenBank/DDBJ whole genome shotgun (WGS) entry which is preliminary data.</text>
</comment>
<dbReference type="PANTHER" id="PTHR30332">
    <property type="entry name" value="PROBABLE GENERAL SECRETION PATHWAY PROTEIN D"/>
    <property type="match status" value="1"/>
</dbReference>
<dbReference type="PRINTS" id="PR00811">
    <property type="entry name" value="BCTERIALGSPD"/>
</dbReference>
<dbReference type="PANTHER" id="PTHR30332:SF17">
    <property type="entry name" value="TYPE IV PILIATION SYSTEM PROTEIN DR_0774-RELATED"/>
    <property type="match status" value="1"/>
</dbReference>
<comment type="similarity">
    <text evidence="1">Belongs to the bacterial secretin family.</text>
</comment>